<comment type="caution">
    <text evidence="5">The sequence shown here is derived from an EMBL/GenBank/DDBJ whole genome shotgun (WGS) entry which is preliminary data.</text>
</comment>
<dbReference type="EMBL" id="VCKY01000029">
    <property type="protein sequence ID" value="TMR22479.1"/>
    <property type="molecule type" value="Genomic_DNA"/>
</dbReference>
<evidence type="ECO:0000256" key="2">
    <source>
        <dbReference type="ARBA" id="ARBA00022801"/>
    </source>
</evidence>
<dbReference type="PANTHER" id="PTHR30231">
    <property type="entry name" value="DNA POLYMERASE III SUBUNIT EPSILON"/>
    <property type="match status" value="1"/>
</dbReference>
<evidence type="ECO:0000313" key="5">
    <source>
        <dbReference type="EMBL" id="TMR22479.1"/>
    </source>
</evidence>
<dbReference type="InterPro" id="IPR012337">
    <property type="entry name" value="RNaseH-like_sf"/>
</dbReference>
<dbReference type="OrthoDB" id="3389437at2"/>
<dbReference type="GO" id="GO:0008408">
    <property type="term" value="F:3'-5' exonuclease activity"/>
    <property type="evidence" value="ECO:0007669"/>
    <property type="project" value="TreeGrafter"/>
</dbReference>
<sequence>MYNAGPSLEVDADFARHTYLVIDFEGLTPKGRSPVPVEVAACAVRVASSGLVELWRFDSLMAPPEDVPVTSRFSAQTGITTAMLANAAAPEQVMAALDARLTAPPYRLVAHHAPTEAGLIAGQRRHCPALAAVPLLDTVRLARVVYPELSSHRLDHLVRHLRLTPPVRRHRAMSDVLVTVQVFQRLLAEGALAGHWKALHDLDRSGGLAARGVAAPGEAQTRLF</sequence>
<organism evidence="5 6">
    <name type="scientific">Nonomuraea turkmeniaca</name>
    <dbReference type="NCBI Taxonomy" id="103838"/>
    <lineage>
        <taxon>Bacteria</taxon>
        <taxon>Bacillati</taxon>
        <taxon>Actinomycetota</taxon>
        <taxon>Actinomycetes</taxon>
        <taxon>Streptosporangiales</taxon>
        <taxon>Streptosporangiaceae</taxon>
        <taxon>Nonomuraea</taxon>
    </lineage>
</organism>
<dbReference type="InterPro" id="IPR036397">
    <property type="entry name" value="RNaseH_sf"/>
</dbReference>
<proteinExistence type="predicted"/>
<dbReference type="InterPro" id="IPR013520">
    <property type="entry name" value="Ribonucl_H"/>
</dbReference>
<protein>
    <submittedName>
        <fullName evidence="5">3'-5' exonuclease</fullName>
    </submittedName>
</protein>
<keyword evidence="2" id="KW-0378">Hydrolase</keyword>
<dbReference type="PANTHER" id="PTHR30231:SF4">
    <property type="entry name" value="PROTEIN NEN2"/>
    <property type="match status" value="1"/>
</dbReference>
<dbReference type="SUPFAM" id="SSF53098">
    <property type="entry name" value="Ribonuclease H-like"/>
    <property type="match status" value="1"/>
</dbReference>
<dbReference type="Pfam" id="PF00929">
    <property type="entry name" value="RNase_T"/>
    <property type="match status" value="1"/>
</dbReference>
<evidence type="ECO:0000256" key="3">
    <source>
        <dbReference type="ARBA" id="ARBA00022839"/>
    </source>
</evidence>
<name>A0A5S4FPH7_9ACTN</name>
<reference evidence="5 6" key="1">
    <citation type="submission" date="2019-05" db="EMBL/GenBank/DDBJ databases">
        <title>Draft genome sequence of Nonomuraea turkmeniaca DSM 43926.</title>
        <authorList>
            <person name="Saricaoglu S."/>
            <person name="Isik K."/>
        </authorList>
    </citation>
    <scope>NUCLEOTIDE SEQUENCE [LARGE SCALE GENOMIC DNA]</scope>
    <source>
        <strain evidence="5 6">DSM 43926</strain>
    </source>
</reference>
<dbReference type="Gene3D" id="3.30.420.10">
    <property type="entry name" value="Ribonuclease H-like superfamily/Ribonuclease H"/>
    <property type="match status" value="1"/>
</dbReference>
<feature type="domain" description="Exonuclease" evidence="4">
    <location>
        <begin position="18"/>
        <end position="192"/>
    </location>
</feature>
<dbReference type="GO" id="GO:0003676">
    <property type="term" value="F:nucleic acid binding"/>
    <property type="evidence" value="ECO:0007669"/>
    <property type="project" value="InterPro"/>
</dbReference>
<evidence type="ECO:0000313" key="6">
    <source>
        <dbReference type="Proteomes" id="UP000309128"/>
    </source>
</evidence>
<dbReference type="Proteomes" id="UP000309128">
    <property type="component" value="Unassembled WGS sequence"/>
</dbReference>
<dbReference type="AlphaFoldDB" id="A0A5S4FPH7"/>
<dbReference type="SMART" id="SM00479">
    <property type="entry name" value="EXOIII"/>
    <property type="match status" value="1"/>
</dbReference>
<gene>
    <name evidence="5" type="ORF">ETD86_11580</name>
</gene>
<dbReference type="RefSeq" id="WP_138666135.1">
    <property type="nucleotide sequence ID" value="NZ_VCKY01000029.1"/>
</dbReference>
<keyword evidence="6" id="KW-1185">Reference proteome</keyword>
<evidence type="ECO:0000259" key="4">
    <source>
        <dbReference type="SMART" id="SM00479"/>
    </source>
</evidence>
<keyword evidence="3 5" id="KW-0269">Exonuclease</keyword>
<keyword evidence="1" id="KW-0540">Nuclease</keyword>
<evidence type="ECO:0000256" key="1">
    <source>
        <dbReference type="ARBA" id="ARBA00022722"/>
    </source>
</evidence>
<dbReference type="CDD" id="cd06127">
    <property type="entry name" value="DEDDh"/>
    <property type="match status" value="1"/>
</dbReference>
<accession>A0A5S4FPH7</accession>